<name>C5D547_GEOSW</name>
<gene>
    <name evidence="1" type="ordered locus">GWCH70_0347</name>
</gene>
<dbReference type="EMBL" id="CP001638">
    <property type="protein sequence ID" value="ACS23273.1"/>
    <property type="molecule type" value="Genomic_DNA"/>
</dbReference>
<organism evidence="1">
    <name type="scientific">Geobacillus sp. (strain WCH70)</name>
    <dbReference type="NCBI Taxonomy" id="471223"/>
    <lineage>
        <taxon>Bacteria</taxon>
        <taxon>Bacillati</taxon>
        <taxon>Bacillota</taxon>
        <taxon>Bacilli</taxon>
        <taxon>Bacillales</taxon>
        <taxon>Anoxybacillaceae</taxon>
        <taxon>Geobacillus</taxon>
    </lineage>
</organism>
<sequence length="173" mass="20158">MDTRKKINNLRGIEKTNLIAKLASGLKKHHDFPKNVEEFIQYQLSVTGEVWETNVREKDKLVIVDFILPNLFASIPSTLVVSFFGDQILIYIDAELTIFEKTFLKAVYENGINNTLKHFHFDLDHKNELRASYLFDGSANFKPEDLMRKIINFTDEAEKVFELIKKEANKINY</sequence>
<dbReference type="KEGG" id="gwc:GWCH70_0347"/>
<proteinExistence type="predicted"/>
<dbReference type="AlphaFoldDB" id="C5D547"/>
<protein>
    <submittedName>
        <fullName evidence="1">Uncharacterized protein</fullName>
    </submittedName>
</protein>
<dbReference type="HOGENOM" id="CLU_1545431_0_0_9"/>
<evidence type="ECO:0000313" key="1">
    <source>
        <dbReference type="EMBL" id="ACS23273.1"/>
    </source>
</evidence>
<reference evidence="1" key="1">
    <citation type="submission" date="2009-06" db="EMBL/GenBank/DDBJ databases">
        <title>Complete sequence of chromosome of Geopacillus sp. WCH70.</title>
        <authorList>
            <consortium name="US DOE Joint Genome Institute"/>
            <person name="Lucas S."/>
            <person name="Copeland A."/>
            <person name="Lapidus A."/>
            <person name="Glavina del Rio T."/>
            <person name="Dalin E."/>
            <person name="Tice H."/>
            <person name="Bruce D."/>
            <person name="Goodwin L."/>
            <person name="Pitluck S."/>
            <person name="Chertkov O."/>
            <person name="Brettin T."/>
            <person name="Detter J.C."/>
            <person name="Han C."/>
            <person name="Larimer F."/>
            <person name="Land M."/>
            <person name="Hauser L."/>
            <person name="Kyrpides N."/>
            <person name="Mikhailova N."/>
            <person name="Brumm P."/>
            <person name="Mead D.A."/>
            <person name="Richardson P."/>
        </authorList>
    </citation>
    <scope>NUCLEOTIDE SEQUENCE [LARGE SCALE GENOMIC DNA]</scope>
    <source>
        <strain evidence="1">WCH70</strain>
    </source>
</reference>
<accession>C5D547</accession>